<dbReference type="RefSeq" id="WP_379781536.1">
    <property type="nucleotide sequence ID" value="NZ_JBHSMU010000008.1"/>
</dbReference>
<dbReference type="Proteomes" id="UP001596050">
    <property type="component" value="Unassembled WGS sequence"/>
</dbReference>
<dbReference type="EMBL" id="JBHSMU010000008">
    <property type="protein sequence ID" value="MFC5459568.1"/>
    <property type="molecule type" value="Genomic_DNA"/>
</dbReference>
<evidence type="ECO:0000256" key="2">
    <source>
        <dbReference type="ARBA" id="ARBA00014031"/>
    </source>
</evidence>
<comment type="function">
    <text evidence="1">May be involved in the biogenesis of curli organelles.</text>
</comment>
<evidence type="ECO:0000256" key="3">
    <source>
        <dbReference type="ARBA" id="ARBA00022729"/>
    </source>
</evidence>
<evidence type="ECO:0000256" key="1">
    <source>
        <dbReference type="ARBA" id="ARBA00003989"/>
    </source>
</evidence>
<sequence length="149" mass="15291">MHLNHPRSNAAGHPMVAAFAVLCIAIAIPAPATELVYVPTNPVFGGSPLNANGFLNAAQMTNKHKEPVAPVGRQNALQQFTDLLERSVLSQLSAAATSGVMGAGGKLRPGTVETGNFRIDIVDSGGGILTITTTDKTTGQSTSFQVGGP</sequence>
<comment type="caution">
    <text evidence="4">The sequence shown here is derived from an EMBL/GenBank/DDBJ whole genome shotgun (WGS) entry which is preliminary data.</text>
</comment>
<accession>A0ABW0L1B2</accession>
<evidence type="ECO:0000313" key="4">
    <source>
        <dbReference type="EMBL" id="MFC5459568.1"/>
    </source>
</evidence>
<dbReference type="InterPro" id="IPR018893">
    <property type="entry name" value="T8SS_CsgF"/>
</dbReference>
<name>A0ABW0L1B2_9BURK</name>
<proteinExistence type="predicted"/>
<evidence type="ECO:0000313" key="5">
    <source>
        <dbReference type="Proteomes" id="UP001596050"/>
    </source>
</evidence>
<reference evidence="5" key="1">
    <citation type="journal article" date="2019" name="Int. J. Syst. Evol. Microbiol.">
        <title>The Global Catalogue of Microorganisms (GCM) 10K type strain sequencing project: providing services to taxonomists for standard genome sequencing and annotation.</title>
        <authorList>
            <consortium name="The Broad Institute Genomics Platform"/>
            <consortium name="The Broad Institute Genome Sequencing Center for Infectious Disease"/>
            <person name="Wu L."/>
            <person name="Ma J."/>
        </authorList>
    </citation>
    <scope>NUCLEOTIDE SEQUENCE [LARGE SCALE GENOMIC DNA]</scope>
    <source>
        <strain evidence="5">KACC 12649</strain>
    </source>
</reference>
<protein>
    <recommendedName>
        <fullName evidence="2">Curli production assembly/transport component CsgF</fullName>
    </recommendedName>
</protein>
<organism evidence="4 5">
    <name type="scientific">Massilia niabensis</name>
    <dbReference type="NCBI Taxonomy" id="544910"/>
    <lineage>
        <taxon>Bacteria</taxon>
        <taxon>Pseudomonadati</taxon>
        <taxon>Pseudomonadota</taxon>
        <taxon>Betaproteobacteria</taxon>
        <taxon>Burkholderiales</taxon>
        <taxon>Oxalobacteraceae</taxon>
        <taxon>Telluria group</taxon>
        <taxon>Massilia</taxon>
    </lineage>
</organism>
<keyword evidence="5" id="KW-1185">Reference proteome</keyword>
<gene>
    <name evidence="4" type="ORF">ACFPN5_07075</name>
</gene>
<keyword evidence="3" id="KW-0732">Signal</keyword>
<dbReference type="Pfam" id="PF10614">
    <property type="entry name" value="CsgF"/>
    <property type="match status" value="1"/>
</dbReference>